<organism evidence="1 2">
    <name type="scientific">Agarivorans gilvus</name>
    <dbReference type="NCBI Taxonomy" id="680279"/>
    <lineage>
        <taxon>Bacteria</taxon>
        <taxon>Pseudomonadati</taxon>
        <taxon>Pseudomonadota</taxon>
        <taxon>Gammaproteobacteria</taxon>
        <taxon>Alteromonadales</taxon>
        <taxon>Alteromonadaceae</taxon>
        <taxon>Agarivorans</taxon>
    </lineage>
</organism>
<dbReference type="Gene3D" id="3.40.50.2000">
    <property type="entry name" value="Glycogen Phosphorylase B"/>
    <property type="match status" value="1"/>
</dbReference>
<accession>A0ABQ1I2P7</accession>
<dbReference type="RefSeq" id="WP_055732093.1">
    <property type="nucleotide sequence ID" value="NZ_BMDY01000014.1"/>
</dbReference>
<keyword evidence="2" id="KW-1185">Reference proteome</keyword>
<dbReference type="EMBL" id="BMDY01000014">
    <property type="protein sequence ID" value="GGB10549.1"/>
    <property type="molecule type" value="Genomic_DNA"/>
</dbReference>
<reference evidence="2" key="1">
    <citation type="journal article" date="2019" name="Int. J. Syst. Evol. Microbiol.">
        <title>The Global Catalogue of Microorganisms (GCM) 10K type strain sequencing project: providing services to taxonomists for standard genome sequencing and annotation.</title>
        <authorList>
            <consortium name="The Broad Institute Genomics Platform"/>
            <consortium name="The Broad Institute Genome Sequencing Center for Infectious Disease"/>
            <person name="Wu L."/>
            <person name="Ma J."/>
        </authorList>
    </citation>
    <scope>NUCLEOTIDE SEQUENCE [LARGE SCALE GENOMIC DNA]</scope>
    <source>
        <strain evidence="2">CGMCC 1.10131</strain>
    </source>
</reference>
<dbReference type="SUPFAM" id="SSF53756">
    <property type="entry name" value="UDP-Glycosyltransferase/glycogen phosphorylase"/>
    <property type="match status" value="1"/>
</dbReference>
<evidence type="ECO:0000313" key="1">
    <source>
        <dbReference type="EMBL" id="GGB10549.1"/>
    </source>
</evidence>
<comment type="caution">
    <text evidence="1">The sequence shown here is derived from an EMBL/GenBank/DDBJ whole genome shotgun (WGS) entry which is preliminary data.</text>
</comment>
<name>A0ABQ1I2P7_9ALTE</name>
<protein>
    <submittedName>
        <fullName evidence="1">Uncharacterized protein</fullName>
    </submittedName>
</protein>
<evidence type="ECO:0000313" key="2">
    <source>
        <dbReference type="Proteomes" id="UP000651977"/>
    </source>
</evidence>
<gene>
    <name evidence="1" type="ORF">GCM10007414_24900</name>
</gene>
<dbReference type="Proteomes" id="UP000651977">
    <property type="component" value="Unassembled WGS sequence"/>
</dbReference>
<proteinExistence type="predicted"/>
<sequence length="548" mass="62172">MVFDLRLRESKVFGEIFNLTTGTITPESASQYLTKFLADLDDSSKQDESKANEIFNLIISELERLSSDDGRFLICLYSIHVKYGDKVAAVKEIEKYIVSSDVDFNSAWFIYWQVLREVFVNRQLFDYSEVGACLISMYKKVFNLFDKSISPLFEKTLSINSISGVSGCNKERERKKIVIVTNQFLGLKHAPTILAVRMAKKYNELGFDVSIINTACLPRKYSVFYVGSTTFNYVPEYSRVGIDISLFSEGNIEISKAGGRENNVIHDGVKIPFCQVDSLHEYSVALSSILDNEVDLVISVSDSNLFCDYLSKHAGSSIPIIMHPTSSGLPLVIYSNPLLLNHPVECEKNRSVDDLILERYYPKRFNYLPLARRDFSLPENNFLIAIVGNRLEEEIDNNFVELLERIISSTPSVSIVFVGCDESILNNFDLPLRRASFVIPYQQDLASFLKIMDLYLNPDRTGSGTSAVMALGASVPVATLAKRYSDVSWWVQDEFSFSDYNSMLDFIFKCIFDKEFFQQQKNKAISIYDDVTLSGNSFEKILWDCGLC</sequence>